<dbReference type="AlphaFoldDB" id="A0A6N9Q7G9"/>
<dbReference type="Pfam" id="PF09851">
    <property type="entry name" value="SHOCT"/>
    <property type="match status" value="1"/>
</dbReference>
<dbReference type="EMBL" id="SIJB01000043">
    <property type="protein sequence ID" value="NBI30845.1"/>
    <property type="molecule type" value="Genomic_DNA"/>
</dbReference>
<organism evidence="2 3">
    <name type="scientific">Chengkuizengella marina</name>
    <dbReference type="NCBI Taxonomy" id="2507566"/>
    <lineage>
        <taxon>Bacteria</taxon>
        <taxon>Bacillati</taxon>
        <taxon>Bacillota</taxon>
        <taxon>Bacilli</taxon>
        <taxon>Bacillales</taxon>
        <taxon>Paenibacillaceae</taxon>
        <taxon>Chengkuizengella</taxon>
    </lineage>
</organism>
<reference evidence="2 3" key="1">
    <citation type="submission" date="2019-01" db="EMBL/GenBank/DDBJ databases">
        <title>Chengkuizengella sp. nov., isolated from deep-sea sediment of East Pacific Ocean.</title>
        <authorList>
            <person name="Yang J."/>
            <person name="Lai Q."/>
            <person name="Shao Z."/>
        </authorList>
    </citation>
    <scope>NUCLEOTIDE SEQUENCE [LARGE SCALE GENOMIC DNA]</scope>
    <source>
        <strain evidence="2 3">YPA3-1-1</strain>
    </source>
</reference>
<feature type="domain" description="SHOCT" evidence="1">
    <location>
        <begin position="17"/>
        <end position="40"/>
    </location>
</feature>
<name>A0A6N9Q7G9_9BACL</name>
<protein>
    <recommendedName>
        <fullName evidence="1">SHOCT domain-containing protein</fullName>
    </recommendedName>
</protein>
<sequence>MKNFVNGSRSSSKYYVDILKERYAKGEITENEYSQMKEKLQ</sequence>
<evidence type="ECO:0000313" key="2">
    <source>
        <dbReference type="EMBL" id="NBI30845.1"/>
    </source>
</evidence>
<gene>
    <name evidence="2" type="ORF">ERL59_17990</name>
</gene>
<evidence type="ECO:0000313" key="3">
    <source>
        <dbReference type="Proteomes" id="UP000448943"/>
    </source>
</evidence>
<comment type="caution">
    <text evidence="2">The sequence shown here is derived from an EMBL/GenBank/DDBJ whole genome shotgun (WGS) entry which is preliminary data.</text>
</comment>
<accession>A0A6N9Q7G9</accession>
<dbReference type="Proteomes" id="UP000448943">
    <property type="component" value="Unassembled WGS sequence"/>
</dbReference>
<dbReference type="RefSeq" id="WP_160647656.1">
    <property type="nucleotide sequence ID" value="NZ_SIJB01000043.1"/>
</dbReference>
<keyword evidence="3" id="KW-1185">Reference proteome</keyword>
<evidence type="ECO:0000259" key="1">
    <source>
        <dbReference type="Pfam" id="PF09851"/>
    </source>
</evidence>
<proteinExistence type="predicted"/>
<dbReference type="InterPro" id="IPR018649">
    <property type="entry name" value="SHOCT"/>
</dbReference>
<dbReference type="OrthoDB" id="48047at2"/>